<feature type="region of interest" description="Disordered" evidence="1">
    <location>
        <begin position="1"/>
        <end position="74"/>
    </location>
</feature>
<evidence type="ECO:0000313" key="5">
    <source>
        <dbReference type="WBParaSite" id="DME_0000932701-mRNA-1"/>
    </source>
</evidence>
<reference evidence="2 4" key="2">
    <citation type="submission" date="2018-11" db="EMBL/GenBank/DDBJ databases">
        <authorList>
            <consortium name="Pathogen Informatics"/>
        </authorList>
    </citation>
    <scope>NUCLEOTIDE SEQUENCE [LARGE SCALE GENOMIC DNA]</scope>
</reference>
<reference evidence="5" key="1">
    <citation type="submission" date="2017-02" db="UniProtKB">
        <authorList>
            <consortium name="WormBaseParasite"/>
        </authorList>
    </citation>
    <scope>IDENTIFICATION</scope>
</reference>
<sequence>MVIESDSSSGGDVSSNIGSELIVTSQGESDVSESTVTSNHSMNTQSTIPSERHSSNFGGKRSSSRSKSFIQKHAIRSNGSSQLFFKTDIVNSPKKFSSDATSYSTSICTLLRKTPSPSDFKILQNFSPSSCHQKVKNKKIDGEYRESNVENMRKKRKSSQKSSESGSSSGKIYQIRNDNARQILQDMKSEQKNFAKSKSDDRYKILSNHFSRTPSSLSDDSAEYRNESILDKTRDEFPRRDGSLEKLKYSEERTIHSDVAFSESQLASSANSSNCILQTVSSNSSSYSFKDDFEDILTRFIKNIIEKEKKTYGLNKNLISSFAQTDDFDEQKLSKALTEEIKGFVCCYIIIVNWQ</sequence>
<gene>
    <name evidence="2" type="ORF">DME_LOCUS3049</name>
</gene>
<feature type="region of interest" description="Disordered" evidence="1">
    <location>
        <begin position="133"/>
        <end position="174"/>
    </location>
</feature>
<proteinExistence type="predicted"/>
<dbReference type="EMBL" id="UYYG01000100">
    <property type="protein sequence ID" value="VDN53076.1"/>
    <property type="molecule type" value="Genomic_DNA"/>
</dbReference>
<feature type="compositionally biased region" description="Low complexity" evidence="1">
    <location>
        <begin position="1"/>
        <end position="19"/>
    </location>
</feature>
<feature type="compositionally biased region" description="Low complexity" evidence="1">
    <location>
        <begin position="55"/>
        <end position="69"/>
    </location>
</feature>
<dbReference type="AlphaFoldDB" id="A0A0N4UN59"/>
<dbReference type="WBParaSite" id="DME_0000932701-mRNA-1">
    <property type="protein sequence ID" value="DME_0000932701-mRNA-1"/>
    <property type="gene ID" value="DME_0000932701"/>
</dbReference>
<dbReference type="Proteomes" id="UP000274756">
    <property type="component" value="Unassembled WGS sequence"/>
</dbReference>
<dbReference type="Proteomes" id="UP000038040">
    <property type="component" value="Unplaced"/>
</dbReference>
<keyword evidence="4" id="KW-1185">Reference proteome</keyword>
<feature type="compositionally biased region" description="Low complexity" evidence="1">
    <location>
        <begin position="160"/>
        <end position="171"/>
    </location>
</feature>
<evidence type="ECO:0000256" key="1">
    <source>
        <dbReference type="SAM" id="MobiDB-lite"/>
    </source>
</evidence>
<protein>
    <submittedName>
        <fullName evidence="2 5">Uncharacterized protein</fullName>
    </submittedName>
</protein>
<accession>A0A0N4UN59</accession>
<evidence type="ECO:0000313" key="4">
    <source>
        <dbReference type="Proteomes" id="UP000274756"/>
    </source>
</evidence>
<name>A0A0N4UN59_DRAME</name>
<organism evidence="3 5">
    <name type="scientific">Dracunculus medinensis</name>
    <name type="common">Guinea worm</name>
    <dbReference type="NCBI Taxonomy" id="318479"/>
    <lineage>
        <taxon>Eukaryota</taxon>
        <taxon>Metazoa</taxon>
        <taxon>Ecdysozoa</taxon>
        <taxon>Nematoda</taxon>
        <taxon>Chromadorea</taxon>
        <taxon>Rhabditida</taxon>
        <taxon>Spirurina</taxon>
        <taxon>Dracunculoidea</taxon>
        <taxon>Dracunculidae</taxon>
        <taxon>Dracunculus</taxon>
    </lineage>
</organism>
<evidence type="ECO:0000313" key="3">
    <source>
        <dbReference type="Proteomes" id="UP000038040"/>
    </source>
</evidence>
<feature type="compositionally biased region" description="Basic and acidic residues" evidence="1">
    <location>
        <begin position="138"/>
        <end position="152"/>
    </location>
</feature>
<feature type="compositionally biased region" description="Polar residues" evidence="1">
    <location>
        <begin position="22"/>
        <end position="49"/>
    </location>
</feature>
<evidence type="ECO:0000313" key="2">
    <source>
        <dbReference type="EMBL" id="VDN53076.1"/>
    </source>
</evidence>